<dbReference type="SMART" id="SM00320">
    <property type="entry name" value="WD40"/>
    <property type="match status" value="4"/>
</dbReference>
<comment type="caution">
    <text evidence="5">The sequence shown here is derived from an EMBL/GenBank/DDBJ whole genome shotgun (WGS) entry which is preliminary data.</text>
</comment>
<dbReference type="Pfam" id="PF21032">
    <property type="entry name" value="PROPPIN"/>
    <property type="match status" value="1"/>
</dbReference>
<comment type="subcellular location">
    <subcellularLocation>
        <location evidence="1">Preautophagosomal structure membrane</location>
        <topology evidence="1">Peripheral membrane protein</topology>
    </subcellularLocation>
</comment>
<proteinExistence type="predicted"/>
<reference evidence="5 6" key="1">
    <citation type="submission" date="2020-08" db="EMBL/GenBank/DDBJ databases">
        <title>Plant Genome Project.</title>
        <authorList>
            <person name="Zhang R.-G."/>
        </authorList>
    </citation>
    <scope>NUCLEOTIDE SEQUENCE [LARGE SCALE GENOMIC DNA]</scope>
    <source>
        <tissue evidence="5">Rhizome</tissue>
    </source>
</reference>
<dbReference type="EMBL" id="JACMSC010000016">
    <property type="protein sequence ID" value="KAG6482420.1"/>
    <property type="molecule type" value="Genomic_DNA"/>
</dbReference>
<name>A0A8J5FEC5_ZINOF</name>
<feature type="region of interest" description="Disordered" evidence="4">
    <location>
        <begin position="26"/>
        <end position="45"/>
    </location>
</feature>
<dbReference type="Proteomes" id="UP000734854">
    <property type="component" value="Unassembled WGS sequence"/>
</dbReference>
<protein>
    <recommendedName>
        <fullName evidence="7">Autophagy-related protein 18c</fullName>
    </recommendedName>
</protein>
<evidence type="ECO:0000256" key="2">
    <source>
        <dbReference type="ARBA" id="ARBA00022574"/>
    </source>
</evidence>
<evidence type="ECO:0000313" key="6">
    <source>
        <dbReference type="Proteomes" id="UP000734854"/>
    </source>
</evidence>
<dbReference type="InterPro" id="IPR001680">
    <property type="entry name" value="WD40_rpt"/>
</dbReference>
<dbReference type="AlphaFoldDB" id="A0A8J5FEC5"/>
<keyword evidence="2" id="KW-0853">WD repeat</keyword>
<dbReference type="GO" id="GO:0034045">
    <property type="term" value="C:phagophore assembly site membrane"/>
    <property type="evidence" value="ECO:0007669"/>
    <property type="project" value="UniProtKB-SubCell"/>
</dbReference>
<accession>A0A8J5FEC5</accession>
<dbReference type="PANTHER" id="PTHR11227">
    <property type="entry name" value="WD-REPEAT PROTEIN INTERACTING WITH PHOSPHOINOSIDES WIPI -RELATED"/>
    <property type="match status" value="1"/>
</dbReference>
<evidence type="ECO:0000256" key="3">
    <source>
        <dbReference type="ARBA" id="ARBA00022737"/>
    </source>
</evidence>
<evidence type="ECO:0000256" key="4">
    <source>
        <dbReference type="SAM" id="MobiDB-lite"/>
    </source>
</evidence>
<evidence type="ECO:0000313" key="5">
    <source>
        <dbReference type="EMBL" id="KAG6482420.1"/>
    </source>
</evidence>
<evidence type="ECO:0000256" key="1">
    <source>
        <dbReference type="ARBA" id="ARBA00004623"/>
    </source>
</evidence>
<organism evidence="5 6">
    <name type="scientific">Zingiber officinale</name>
    <name type="common">Ginger</name>
    <name type="synonym">Amomum zingiber</name>
    <dbReference type="NCBI Taxonomy" id="94328"/>
    <lineage>
        <taxon>Eukaryota</taxon>
        <taxon>Viridiplantae</taxon>
        <taxon>Streptophyta</taxon>
        <taxon>Embryophyta</taxon>
        <taxon>Tracheophyta</taxon>
        <taxon>Spermatophyta</taxon>
        <taxon>Magnoliopsida</taxon>
        <taxon>Liliopsida</taxon>
        <taxon>Zingiberales</taxon>
        <taxon>Zingiberaceae</taxon>
        <taxon>Zingiber</taxon>
    </lineage>
</organism>
<keyword evidence="6" id="KW-1185">Reference proteome</keyword>
<evidence type="ECO:0008006" key="7">
    <source>
        <dbReference type="Google" id="ProtNLM"/>
    </source>
</evidence>
<dbReference type="OrthoDB" id="1667587at2759"/>
<sequence>MMSSTVTSPGIHPPMRIASLEAPQSWPPTIPFSQPEPESDDGNENELLSVSWNQDYGCFAVGTSNGFRIFNCDSFKETFRRDLRSGGFGIVEMLFRSNILALVGGETNIQYPPNKVIIWDDHQSRCIAEFSFKFNVRCVKLRQDRIVIVLENRIYVHDFKDLKLLHQMETISNPKGLCCLSHHSNTFVMACPGLRRGEIRIEHFGLNVTKQINAHDSRISCMSLTLDGLLLATASSKGTLIRIFNTMDGTRLQEVRRGLDKADIYSIALSPNVQWLVVSSDKGTVHVFSLRVRVGGEESSTQIVPFQSPAIVQQNSSTPFDPLSSPTAAANANSSLYFMRGVLPKYFSSEWSFAQFHLPEGTRYTAAFGLHNSILIVGMDGSFYKCTLDPVNGGQMSQKEYVRFLKSDSQRCATR</sequence>
<gene>
    <name evidence="5" type="ORF">ZIOFF_059051</name>
</gene>
<dbReference type="InterPro" id="IPR048720">
    <property type="entry name" value="PROPPIN"/>
</dbReference>
<keyword evidence="3" id="KW-0677">Repeat</keyword>